<evidence type="ECO:0000256" key="1">
    <source>
        <dbReference type="SAM" id="MobiDB-lite"/>
    </source>
</evidence>
<dbReference type="RefSeq" id="WP_377720831.1">
    <property type="nucleotide sequence ID" value="NZ_JBHSAM010000031.1"/>
</dbReference>
<feature type="region of interest" description="Disordered" evidence="1">
    <location>
        <begin position="469"/>
        <end position="541"/>
    </location>
</feature>
<keyword evidence="3" id="KW-1185">Reference proteome</keyword>
<evidence type="ECO:0000313" key="3">
    <source>
        <dbReference type="Proteomes" id="UP001595715"/>
    </source>
</evidence>
<feature type="compositionally biased region" description="Gly residues" evidence="1">
    <location>
        <begin position="506"/>
        <end position="517"/>
    </location>
</feature>
<reference evidence="3" key="1">
    <citation type="journal article" date="2019" name="Int. J. Syst. Evol. Microbiol.">
        <title>The Global Catalogue of Microorganisms (GCM) 10K type strain sequencing project: providing services to taxonomists for standard genome sequencing and annotation.</title>
        <authorList>
            <consortium name="The Broad Institute Genomics Platform"/>
            <consortium name="The Broad Institute Genome Sequencing Center for Infectious Disease"/>
            <person name="Wu L."/>
            <person name="Ma J."/>
        </authorList>
    </citation>
    <scope>NUCLEOTIDE SEQUENCE [LARGE SCALE GENOMIC DNA]</scope>
    <source>
        <strain evidence="3">IBRC-M 10987</strain>
    </source>
</reference>
<dbReference type="Proteomes" id="UP001595715">
    <property type="component" value="Unassembled WGS sequence"/>
</dbReference>
<evidence type="ECO:0000313" key="2">
    <source>
        <dbReference type="EMBL" id="MFC4102209.1"/>
    </source>
</evidence>
<accession>A0ABV8K8D2</accession>
<name>A0ABV8K8D2_9BACL</name>
<organism evidence="2 3">
    <name type="scientific">Paenibacillus xanthanilyticus</name>
    <dbReference type="NCBI Taxonomy" id="1783531"/>
    <lineage>
        <taxon>Bacteria</taxon>
        <taxon>Bacillati</taxon>
        <taxon>Bacillota</taxon>
        <taxon>Bacilli</taxon>
        <taxon>Bacillales</taxon>
        <taxon>Paenibacillaceae</taxon>
        <taxon>Paenibacillus</taxon>
    </lineage>
</organism>
<sequence length="642" mass="71501">MASWKFPLNDGGIREGLNDAGIETFAGSPASLVRETIQNAIDAKISDSKPVIVKYNCEFLLKSMFPEWKEFVQILQRCLEFAELAESHLDEINFFREALKVFEDDHIPFMKVSDYNTTGLSGSDNDLKGKWFALVKAVGVSNKADDDGGSFGIGKAAPFECSMLRTVFYNTVDLENKRAFQGSARLVSHYNEQEQLTRGTGFFGNPNGNLPVSEYNPHPFFMREEIGTDIFIAGFKNSGNWEEITIKTVVENFFVAIMENKLIVHAGNIVIDNTTIKGLIEEYFSEDNPKLLSYFEAFTSKIIYFSEANFSNRGAIALYLKLGPDQNNTIAMFRKTGMLIRERQFRSPLKFSGVFIASGDDINKLLRKMEPPKHDNWIASRAKERGASKVLSDMYDWISDQIKTLVRKNTGDTLDLEGISQYLADDNDDIILSSTGNVLDTNYNAPESIIIRPKKNISKEEATYIVQEEHMTGTEDPMNDFDVPDRGKHGGASTNGGDNEGENGRGKGAGHGSGSGGRGEKERRTGGNSNSQPNPEGEKIQSITTLPKLKKQLPYYRSGKYYIVLVPETDGQAYLGLLFEGEESSEQAKIVSAKNKVTGEVIDVHGQMKIGPIVMKANQQYTVELSLVDPEKRAIRVKLYAN</sequence>
<comment type="caution">
    <text evidence="2">The sequence shown here is derived from an EMBL/GenBank/DDBJ whole genome shotgun (WGS) entry which is preliminary data.</text>
</comment>
<protein>
    <submittedName>
        <fullName evidence="2">Uncharacterized protein</fullName>
    </submittedName>
</protein>
<dbReference type="EMBL" id="JBHSAM010000031">
    <property type="protein sequence ID" value="MFC4102209.1"/>
    <property type="molecule type" value="Genomic_DNA"/>
</dbReference>
<proteinExistence type="predicted"/>
<gene>
    <name evidence="2" type="ORF">ACFOZ8_21485</name>
</gene>